<dbReference type="GO" id="GO:0008170">
    <property type="term" value="F:N-methyltransferase activity"/>
    <property type="evidence" value="ECO:0007669"/>
    <property type="project" value="InterPro"/>
</dbReference>
<dbReference type="AlphaFoldDB" id="Q3ARB7"/>
<dbReference type="Pfam" id="PF02384">
    <property type="entry name" value="N6_Mtase"/>
    <property type="match status" value="1"/>
</dbReference>
<dbReference type="Gene3D" id="3.40.50.150">
    <property type="entry name" value="Vaccinia Virus protein VP39"/>
    <property type="match status" value="1"/>
</dbReference>
<gene>
    <name evidence="8" type="ordered locus">Cag_1196</name>
</gene>
<evidence type="ECO:0000259" key="6">
    <source>
        <dbReference type="Pfam" id="PF02384"/>
    </source>
</evidence>
<dbReference type="PANTHER" id="PTHR33841">
    <property type="entry name" value="DNA METHYLTRANSFERASE YEEA-RELATED"/>
    <property type="match status" value="1"/>
</dbReference>
<evidence type="ECO:0000256" key="5">
    <source>
        <dbReference type="ARBA" id="ARBA00047942"/>
    </source>
</evidence>
<reference evidence="8" key="1">
    <citation type="submission" date="2005-08" db="EMBL/GenBank/DDBJ databases">
        <title>Complete sequence of Chlorobium chlorochromatii CaD3.</title>
        <authorList>
            <person name="Copeland A."/>
            <person name="Lucas S."/>
            <person name="Lapidus A."/>
            <person name="Barry K."/>
            <person name="Detter J.C."/>
            <person name="Glavina T."/>
            <person name="Hammon N."/>
            <person name="Israni S."/>
            <person name="Pitluck S."/>
            <person name="Bryant D."/>
            <person name="Schmutz J."/>
            <person name="Larimer F."/>
            <person name="Land M."/>
            <person name="Kyrpides N."/>
            <person name="Ivanova N."/>
            <person name="Richardson P."/>
        </authorList>
    </citation>
    <scope>NUCLEOTIDE SEQUENCE [LARGE SCALE GENOMIC DNA]</scope>
    <source>
        <strain evidence="8">CaD3</strain>
    </source>
</reference>
<dbReference type="SUPFAM" id="SSF53335">
    <property type="entry name" value="S-adenosyl-L-methionine-dependent methyltransferases"/>
    <property type="match status" value="1"/>
</dbReference>
<dbReference type="PANTHER" id="PTHR33841:SF1">
    <property type="entry name" value="DNA METHYLTRANSFERASE A"/>
    <property type="match status" value="1"/>
</dbReference>
<proteinExistence type="inferred from homology"/>
<keyword evidence="3 8" id="KW-0489">Methyltransferase</keyword>
<comment type="similarity">
    <text evidence="1">Belongs to the N(4)/N(6)-methyltransferase family.</text>
</comment>
<evidence type="ECO:0000313" key="8">
    <source>
        <dbReference type="EMBL" id="ABB28458.1"/>
    </source>
</evidence>
<dbReference type="InterPro" id="IPR041635">
    <property type="entry name" value="Type_ISP_LLaBIII_C"/>
</dbReference>
<evidence type="ECO:0000259" key="7">
    <source>
        <dbReference type="Pfam" id="PF18135"/>
    </source>
</evidence>
<dbReference type="GO" id="GO:0003677">
    <property type="term" value="F:DNA binding"/>
    <property type="evidence" value="ECO:0007669"/>
    <property type="project" value="InterPro"/>
</dbReference>
<evidence type="ECO:0000256" key="4">
    <source>
        <dbReference type="ARBA" id="ARBA00022679"/>
    </source>
</evidence>
<dbReference type="Pfam" id="PF18135">
    <property type="entry name" value="Type_ISP_C"/>
    <property type="match status" value="1"/>
</dbReference>
<evidence type="ECO:0000256" key="3">
    <source>
        <dbReference type="ARBA" id="ARBA00022603"/>
    </source>
</evidence>
<dbReference type="PRINTS" id="PR00507">
    <property type="entry name" value="N12N6MTFRASE"/>
</dbReference>
<dbReference type="InterPro" id="IPR050953">
    <property type="entry name" value="N4_N6_ade-DNA_methylase"/>
</dbReference>
<dbReference type="InterPro" id="IPR003356">
    <property type="entry name" value="DNA_methylase_A-5"/>
</dbReference>
<feature type="domain" description="DNA methylase adenine-specific" evidence="6">
    <location>
        <begin position="302"/>
        <end position="530"/>
    </location>
</feature>
<protein>
    <recommendedName>
        <fullName evidence="2">site-specific DNA-methyltransferase (adenine-specific)</fullName>
        <ecNumber evidence="2">2.1.1.72</ecNumber>
    </recommendedName>
</protein>
<evidence type="ECO:0000256" key="2">
    <source>
        <dbReference type="ARBA" id="ARBA00011900"/>
    </source>
</evidence>
<sequence length="1059" mass="121707">MSMTIQEYVAALNRRYKTGIATEHSYRADLQALLSDLLPKVEVTNEPRRSACGAPDFILTRKNIPIGYIEAKDIGKSLDNKLYREQFDRYRHALQNLVITDYLEFRFYREGDLVTSLVLAEMHKGKVVIRQENVAAFADLMQDFGGYEGQTIGSASKLSKMMAAKARLLADVLEKALDGYSDENNGAIDEASNTLYDQLKGFRDVLIHDITPKQFGDIYAQTIAYGMFAARLHDPTLENFNRKEAAELIPKTNPFLRKLFQYIAGYDLDDRLVWIVDALADIFKATDVNSLLKDFRNATQQNDPIIHFYETFLAEYDPTLRKSRGVWYTPEPVVNFIVRAVDDILKTEFDLRDGLTDTSKITVEIDKATTDKNFKSKHIKQKQEVHKVQILDPAVGTGTFLAEIIKHIHKQFEGQEGMWNNYVSHHLIPRLNGFEILMASYAMAHLKLDLLLAETGYTSTTDQRFRVFLTNSLEEHHPETGTLFASWLSQEANEANYIKRDTPVMVVLGNPPYSGHSANKSKWIEELLRDYKQEPNGGKLQEKNPKWLNDDYVKFIRYGQYFVEKNGEGILGFINNHSFLDNPTFRGMRWHLLSTFDAIYLIDLHGNAKKKEACPDGSSDKNVFDIQQGVSINLFVKTGKKKKGALAEVFHYDVYGDRPFKYDFLSKKSLSTVDFTKLTVAAPNYLFVPKDFSVLASYNQGFAINELFSLNSVGIVTARDRFVIDSSKLALTQRIKNFFSLDKDELLRMYGLKENSAWRIHTIKQSTIRYSADFIQMLAYRPFDNRYVYYDPLFIERSRSDVMKHFLQENIVLTVCRQVKAGESYHHVFLANKIFESCLISNKTSEIGYGYPLYRYLNINNQIPTNGEPQRIPNLNAGIVNQIAIVLGLTFTPEKEETDGTFAPIDILDYIYAVLHSPAYREKYKEFLKIDFPCVPYPQEPQQFWQLVALGSELRQLHLLESPTVEQRLTSYPIAGNDVIEKITYLDGKVYINEKQYFEGVPLVAWEFYIGGYQPAQKWLKDRKGMALCYDDVRHYQRIIIALTETARIMEEIDTVGVE</sequence>
<dbReference type="EMBL" id="CP000108">
    <property type="protein sequence ID" value="ABB28458.1"/>
    <property type="molecule type" value="Genomic_DNA"/>
</dbReference>
<dbReference type="eggNOG" id="COG0286">
    <property type="taxonomic scope" value="Bacteria"/>
</dbReference>
<accession>Q3ARB7</accession>
<comment type="catalytic activity">
    <reaction evidence="5">
        <text>a 2'-deoxyadenosine in DNA + S-adenosyl-L-methionine = an N(6)-methyl-2'-deoxyadenosine in DNA + S-adenosyl-L-homocysteine + H(+)</text>
        <dbReference type="Rhea" id="RHEA:15197"/>
        <dbReference type="Rhea" id="RHEA-COMP:12418"/>
        <dbReference type="Rhea" id="RHEA-COMP:12419"/>
        <dbReference type="ChEBI" id="CHEBI:15378"/>
        <dbReference type="ChEBI" id="CHEBI:57856"/>
        <dbReference type="ChEBI" id="CHEBI:59789"/>
        <dbReference type="ChEBI" id="CHEBI:90615"/>
        <dbReference type="ChEBI" id="CHEBI:90616"/>
        <dbReference type="EC" id="2.1.1.72"/>
    </reaction>
</comment>
<dbReference type="HOGENOM" id="CLU_009503_0_0_10"/>
<dbReference type="REBASE" id="11476">
    <property type="entry name" value="CchORF1196P"/>
</dbReference>
<organism evidence="8">
    <name type="scientific">Chlorobium chlorochromatii (strain CaD3)</name>
    <dbReference type="NCBI Taxonomy" id="340177"/>
    <lineage>
        <taxon>Bacteria</taxon>
        <taxon>Pseudomonadati</taxon>
        <taxon>Chlorobiota</taxon>
        <taxon>Chlorobiia</taxon>
        <taxon>Chlorobiales</taxon>
        <taxon>Chlorobiaceae</taxon>
        <taxon>Chlorobium/Pelodictyon group</taxon>
        <taxon>Chlorobium</taxon>
    </lineage>
</organism>
<dbReference type="KEGG" id="cch:Cag_1196"/>
<dbReference type="EC" id="2.1.1.72" evidence="2"/>
<feature type="domain" description="Type ISP restriction-modification enzyme LLaBIII C-terminal specificity" evidence="7">
    <location>
        <begin position="706"/>
        <end position="1052"/>
    </location>
</feature>
<evidence type="ECO:0000256" key="1">
    <source>
        <dbReference type="ARBA" id="ARBA00006594"/>
    </source>
</evidence>
<dbReference type="GO" id="GO:0009007">
    <property type="term" value="F:site-specific DNA-methyltransferase (adenine-specific) activity"/>
    <property type="evidence" value="ECO:0007669"/>
    <property type="project" value="UniProtKB-EC"/>
</dbReference>
<name>Q3ARB7_CHLCH</name>
<keyword evidence="4 8" id="KW-0808">Transferase</keyword>
<dbReference type="REBASE" id="24818">
    <property type="entry name" value="CchII"/>
</dbReference>
<dbReference type="InterPro" id="IPR029063">
    <property type="entry name" value="SAM-dependent_MTases_sf"/>
</dbReference>
<dbReference type="GO" id="GO:0032259">
    <property type="term" value="P:methylation"/>
    <property type="evidence" value="ECO:0007669"/>
    <property type="project" value="UniProtKB-KW"/>
</dbReference>
<dbReference type="STRING" id="340177.Cag_1196"/>